<protein>
    <submittedName>
        <fullName evidence="1">DUF1302 domain-containing protein</fullName>
    </submittedName>
</protein>
<sequence>MVCHVKHSSEQITARVLAQTTVLLGLLCSLSDTSASPYKINEDWSLESNTTIALGASWSTQAPSASLLYKPDANHMGKNGLSVDINGDDGRANFDRGDAISQIVKGLTEFRLNGAQQGAVLSAKYWYDHSYETGQGDLKPFDDSEWPNLVKFKGIELWDAYLWKNIEFDSKQSLNLKLGKHRLNWGKSQFFQNGLNSVSAFDFAAINRPASEAKERIIPVEMLSFEAAIQPDLKLEGFYQFKFRPSVVDGCGTFFAISDFVPENCGPIMLTVTPGDKLTETAAKAQTYIPRSASHYAKDSGQYGVALKRKLSSLNQAELGVYFANYHNRNANFDGIAVTAAGVENFKTARFFSIYPENIKIYGLSLSGKVGTTQLFSELSYKPNQPLQLNGTDIVYAQVLSKETPLKPVGVAAEFGEYLQGYVRLPVTQFSIGATNSIAGILKADGLSWGAEFAVNHIANIGNHRFGRVGVFGRSELSTGAYDSETGDFKCTPYGTANLPNDAVDRLNERYCNKDGFFSEWSYGYRLRAALSYKDLLPATVITPSLTFRHDISGYSQNFQQGQMSLAAAVSANFRQKYSAEVIYQNFFGSNEFSTIDDRDFISLTFKYSF</sequence>
<name>A0A2N0WHC1_9GAMM</name>
<dbReference type="Proteomes" id="UP000233553">
    <property type="component" value="Unassembled WGS sequence"/>
</dbReference>
<dbReference type="EMBL" id="PISJ01000010">
    <property type="protein sequence ID" value="PKF34793.1"/>
    <property type="molecule type" value="Genomic_DNA"/>
</dbReference>
<gene>
    <name evidence="1" type="ORF">CW311_06400</name>
</gene>
<dbReference type="RefSeq" id="WP_101235996.1">
    <property type="nucleotide sequence ID" value="NZ_PISJ01000010.1"/>
</dbReference>
<proteinExistence type="predicted"/>
<dbReference type="Pfam" id="PF06980">
    <property type="entry name" value="DUF1302"/>
    <property type="match status" value="1"/>
</dbReference>
<reference evidence="1 2" key="1">
    <citation type="submission" date="2017-12" db="EMBL/GenBank/DDBJ databases">
        <title>Draft Genome sequences of multiple microbial strains isolated from spacecraft associated surfaces.</title>
        <authorList>
            <person name="Seuylemezian A."/>
            <person name="Vaishampayan P."/>
            <person name="Venkateswaran K."/>
        </authorList>
    </citation>
    <scope>NUCLEOTIDE SEQUENCE [LARGE SCALE GENOMIC DNA]</scope>
    <source>
        <strain evidence="1 2">2P01AA</strain>
    </source>
</reference>
<organism evidence="1 2">
    <name type="scientific">Acinetobacter proteolyticus</name>
    <dbReference type="NCBI Taxonomy" id="1776741"/>
    <lineage>
        <taxon>Bacteria</taxon>
        <taxon>Pseudomonadati</taxon>
        <taxon>Pseudomonadota</taxon>
        <taxon>Gammaproteobacteria</taxon>
        <taxon>Moraxellales</taxon>
        <taxon>Moraxellaceae</taxon>
        <taxon>Acinetobacter</taxon>
    </lineage>
</organism>
<evidence type="ECO:0000313" key="2">
    <source>
        <dbReference type="Proteomes" id="UP000233553"/>
    </source>
</evidence>
<dbReference type="InterPro" id="IPR010727">
    <property type="entry name" value="DUF1302"/>
</dbReference>
<evidence type="ECO:0000313" key="1">
    <source>
        <dbReference type="EMBL" id="PKF34793.1"/>
    </source>
</evidence>
<dbReference type="AlphaFoldDB" id="A0A2N0WHC1"/>
<accession>A0A2N0WHC1</accession>
<comment type="caution">
    <text evidence="1">The sequence shown here is derived from an EMBL/GenBank/DDBJ whole genome shotgun (WGS) entry which is preliminary data.</text>
</comment>